<evidence type="ECO:0000313" key="7">
    <source>
        <dbReference type="EMBL" id="CAK5269537.1"/>
    </source>
</evidence>
<reference evidence="7" key="1">
    <citation type="submission" date="2023-11" db="EMBL/GenBank/DDBJ databases">
        <authorList>
            <person name="De Vega J J."/>
            <person name="De Vega J J."/>
        </authorList>
    </citation>
    <scope>NUCLEOTIDE SEQUENCE</scope>
</reference>
<evidence type="ECO:0000256" key="1">
    <source>
        <dbReference type="ARBA" id="ARBA00007992"/>
    </source>
</evidence>
<gene>
    <name evidence="7" type="ORF">MYCIT1_LOCUS13343</name>
</gene>
<comment type="similarity">
    <text evidence="1">Belongs to the paxM FAD-dependent monooxygenase family.</text>
</comment>
<feature type="domain" description="FAD-binding" evidence="6">
    <location>
        <begin position="15"/>
        <end position="371"/>
    </location>
</feature>
<dbReference type="GO" id="GO:0071949">
    <property type="term" value="F:FAD binding"/>
    <property type="evidence" value="ECO:0007669"/>
    <property type="project" value="InterPro"/>
</dbReference>
<evidence type="ECO:0000256" key="4">
    <source>
        <dbReference type="ARBA" id="ARBA00023002"/>
    </source>
</evidence>
<organism evidence="7 8">
    <name type="scientific">Mycena citricolor</name>
    <dbReference type="NCBI Taxonomy" id="2018698"/>
    <lineage>
        <taxon>Eukaryota</taxon>
        <taxon>Fungi</taxon>
        <taxon>Dikarya</taxon>
        <taxon>Basidiomycota</taxon>
        <taxon>Agaricomycotina</taxon>
        <taxon>Agaricomycetes</taxon>
        <taxon>Agaricomycetidae</taxon>
        <taxon>Agaricales</taxon>
        <taxon>Marasmiineae</taxon>
        <taxon>Mycenaceae</taxon>
        <taxon>Mycena</taxon>
    </lineage>
</organism>
<keyword evidence="5" id="KW-0503">Monooxygenase</keyword>
<dbReference type="EMBL" id="CAVNYO010000149">
    <property type="protein sequence ID" value="CAK5269537.1"/>
    <property type="molecule type" value="Genomic_DNA"/>
</dbReference>
<evidence type="ECO:0000256" key="3">
    <source>
        <dbReference type="ARBA" id="ARBA00022827"/>
    </source>
</evidence>
<keyword evidence="3" id="KW-0274">FAD</keyword>
<comment type="caution">
    <text evidence="7">The sequence shown here is derived from an EMBL/GenBank/DDBJ whole genome shotgun (WGS) entry which is preliminary data.</text>
</comment>
<dbReference type="PANTHER" id="PTHR13789:SF309">
    <property type="entry name" value="PUTATIVE (AFU_ORTHOLOGUE AFUA_6G14510)-RELATED"/>
    <property type="match status" value="1"/>
</dbReference>
<dbReference type="Pfam" id="PF01494">
    <property type="entry name" value="FAD_binding_3"/>
    <property type="match status" value="1"/>
</dbReference>
<dbReference type="AlphaFoldDB" id="A0AAD2H8T6"/>
<dbReference type="InterPro" id="IPR050493">
    <property type="entry name" value="FAD-dep_Monooxygenase_BioMet"/>
</dbReference>
<proteinExistence type="inferred from homology"/>
<dbReference type="InterPro" id="IPR002938">
    <property type="entry name" value="FAD-bd"/>
</dbReference>
<dbReference type="Gene3D" id="3.50.50.60">
    <property type="entry name" value="FAD/NAD(P)-binding domain"/>
    <property type="match status" value="1"/>
</dbReference>
<accession>A0AAD2H8T6</accession>
<evidence type="ECO:0000256" key="5">
    <source>
        <dbReference type="ARBA" id="ARBA00023033"/>
    </source>
</evidence>
<protein>
    <recommendedName>
        <fullName evidence="6">FAD-binding domain-containing protein</fullName>
    </recommendedName>
</protein>
<sequence length="424" mass="45536">MPSDSTTSAPTPLRITIVGAGLGGLTAALALRQIGHIVQVFERSDSNPEVGAALGLQPNAMRVLKHFGVQEENMKGVLLRGVVAFDYVTGEGSGRSFAPSGEGGENEWSLACHRTDIHEELKRTALDPAGGHSPVSLRFGCKVVSCSPEEGDVVLESGETVHADLVLGADGIKSLIRTHVLGHVQEALPTGITCLRTVYKAPPRDGSFTGLEWFDEGIAGVRSVPSQGLPFRMILCYPCRSGELINTIHFYTETEEEMDASITPITAAQVRAKFADYHAKFHRLLDLQSHSGQILRWRLRTVPALPTWSKGRTAILGDAAHATVPFLAQGAAMAIEDAGVLAGLLPLGTTREDVPARLAVWQDIRKPRADFVNRTSVEQVAAIMSGRHQNAHVQGNTRAKLAEYDAIAAGRQAYQDKFASGQNA</sequence>
<name>A0AAD2H8T6_9AGAR</name>
<dbReference type="Proteomes" id="UP001295794">
    <property type="component" value="Unassembled WGS sequence"/>
</dbReference>
<keyword evidence="2" id="KW-0285">Flavoprotein</keyword>
<dbReference type="SUPFAM" id="SSF51905">
    <property type="entry name" value="FAD/NAD(P)-binding domain"/>
    <property type="match status" value="1"/>
</dbReference>
<dbReference type="InterPro" id="IPR036188">
    <property type="entry name" value="FAD/NAD-bd_sf"/>
</dbReference>
<evidence type="ECO:0000259" key="6">
    <source>
        <dbReference type="Pfam" id="PF01494"/>
    </source>
</evidence>
<dbReference type="PRINTS" id="PR00420">
    <property type="entry name" value="RNGMNOXGNASE"/>
</dbReference>
<keyword evidence="4" id="KW-0560">Oxidoreductase</keyword>
<evidence type="ECO:0000313" key="8">
    <source>
        <dbReference type="Proteomes" id="UP001295794"/>
    </source>
</evidence>
<dbReference type="GO" id="GO:0004497">
    <property type="term" value="F:monooxygenase activity"/>
    <property type="evidence" value="ECO:0007669"/>
    <property type="project" value="UniProtKB-KW"/>
</dbReference>
<dbReference type="PANTHER" id="PTHR13789">
    <property type="entry name" value="MONOOXYGENASE"/>
    <property type="match status" value="1"/>
</dbReference>
<evidence type="ECO:0000256" key="2">
    <source>
        <dbReference type="ARBA" id="ARBA00022630"/>
    </source>
</evidence>
<keyword evidence="8" id="KW-1185">Reference proteome</keyword>